<evidence type="ECO:0000313" key="3">
    <source>
        <dbReference type="EMBL" id="OQE28750.1"/>
    </source>
</evidence>
<feature type="compositionally biased region" description="Basic and acidic residues" evidence="1">
    <location>
        <begin position="199"/>
        <end position="231"/>
    </location>
</feature>
<comment type="caution">
    <text evidence="3">The sequence shown here is derived from an EMBL/GenBank/DDBJ whole genome shotgun (WGS) entry which is preliminary data.</text>
</comment>
<keyword evidence="4" id="KW-1185">Reference proteome</keyword>
<dbReference type="AlphaFoldDB" id="A0A1V6TS80"/>
<feature type="transmembrane region" description="Helical" evidence="2">
    <location>
        <begin position="118"/>
        <end position="136"/>
    </location>
</feature>
<keyword evidence="2" id="KW-0812">Transmembrane</keyword>
<organism evidence="3 4">
    <name type="scientific">Penicillium steckii</name>
    <dbReference type="NCBI Taxonomy" id="303698"/>
    <lineage>
        <taxon>Eukaryota</taxon>
        <taxon>Fungi</taxon>
        <taxon>Dikarya</taxon>
        <taxon>Ascomycota</taxon>
        <taxon>Pezizomycotina</taxon>
        <taxon>Eurotiomycetes</taxon>
        <taxon>Eurotiomycetidae</taxon>
        <taxon>Eurotiales</taxon>
        <taxon>Aspergillaceae</taxon>
        <taxon>Penicillium</taxon>
    </lineage>
</organism>
<gene>
    <name evidence="3" type="ORF">PENSTE_c003G00537</name>
</gene>
<evidence type="ECO:0000256" key="1">
    <source>
        <dbReference type="SAM" id="MobiDB-lite"/>
    </source>
</evidence>
<dbReference type="Proteomes" id="UP000191285">
    <property type="component" value="Unassembled WGS sequence"/>
</dbReference>
<feature type="transmembrane region" description="Helical" evidence="2">
    <location>
        <begin position="72"/>
        <end position="98"/>
    </location>
</feature>
<evidence type="ECO:0000256" key="2">
    <source>
        <dbReference type="SAM" id="Phobius"/>
    </source>
</evidence>
<dbReference type="OrthoDB" id="4345400at2759"/>
<dbReference type="EMBL" id="MLKD01000003">
    <property type="protein sequence ID" value="OQE28750.1"/>
    <property type="molecule type" value="Genomic_DNA"/>
</dbReference>
<evidence type="ECO:0000313" key="4">
    <source>
        <dbReference type="Proteomes" id="UP000191285"/>
    </source>
</evidence>
<sequence>MCSSSQSNVSAIRRVQLLIAFCAWPCALAAVLKSHKSPETILQIVMISLSGVAAFGILHAKRISRKPQAAHLPIEILIDTALGTLLIGTYIGGVIVLSKREIREWGYTYKLARGIPQIYSNLACLILGLLHFHNIAKASFYRYILPQIKSQIGSYRTCPSCARSAETNAGGEVDWRDSNDHHRTTFAQDLHGVYSDNEPEYRPLLREDRRSEEDKQENGILSIHDRSSHEV</sequence>
<keyword evidence="2" id="KW-1133">Transmembrane helix</keyword>
<keyword evidence="2" id="KW-0472">Membrane</keyword>
<proteinExistence type="predicted"/>
<protein>
    <submittedName>
        <fullName evidence="3">Uncharacterized protein</fullName>
    </submittedName>
</protein>
<name>A0A1V6TS80_9EURO</name>
<feature type="region of interest" description="Disordered" evidence="1">
    <location>
        <begin position="194"/>
        <end position="231"/>
    </location>
</feature>
<reference evidence="4" key="1">
    <citation type="journal article" date="2017" name="Nat. Microbiol.">
        <title>Global analysis of biosynthetic gene clusters reveals vast potential of secondary metabolite production in Penicillium species.</title>
        <authorList>
            <person name="Nielsen J.C."/>
            <person name="Grijseels S."/>
            <person name="Prigent S."/>
            <person name="Ji B."/>
            <person name="Dainat J."/>
            <person name="Nielsen K.F."/>
            <person name="Frisvad J.C."/>
            <person name="Workman M."/>
            <person name="Nielsen J."/>
        </authorList>
    </citation>
    <scope>NUCLEOTIDE SEQUENCE [LARGE SCALE GENOMIC DNA]</scope>
    <source>
        <strain evidence="4">IBT 24891</strain>
    </source>
</reference>
<feature type="transmembrane region" description="Helical" evidence="2">
    <location>
        <begin position="40"/>
        <end position="60"/>
    </location>
</feature>
<accession>A0A1V6TS80</accession>